<reference evidence="1 2" key="1">
    <citation type="submission" date="2024-04" db="EMBL/GenBank/DDBJ databases">
        <title>draft genome sequnece of Flavobacterium buctense JCM 30750.</title>
        <authorList>
            <person name="Kim D.-U."/>
        </authorList>
    </citation>
    <scope>NUCLEOTIDE SEQUENCE [LARGE SCALE GENOMIC DNA]</scope>
    <source>
        <strain evidence="1 2">JCM 30750</strain>
    </source>
</reference>
<gene>
    <name evidence="1" type="ORF">WMW71_00635</name>
</gene>
<evidence type="ECO:0000313" key="2">
    <source>
        <dbReference type="Proteomes" id="UP001491349"/>
    </source>
</evidence>
<dbReference type="RefSeq" id="WP_187658978.1">
    <property type="nucleotide sequence ID" value="NZ_JACTAB010000001.1"/>
</dbReference>
<sequence>MKRKLLFTNALMGLMILFAIFFQSIHSFEHLVKQFSEKQCQHVYNHHKTEIGHGHDGLEKCFVCEFAFSSYTPTPIKSFEFQKTEAPTAYTVFYSKEITQKFRGALFALRAPPSFIV</sequence>
<organism evidence="1 2">
    <name type="scientific">Flavobacterium buctense</name>
    <dbReference type="NCBI Taxonomy" id="1648146"/>
    <lineage>
        <taxon>Bacteria</taxon>
        <taxon>Pseudomonadati</taxon>
        <taxon>Bacteroidota</taxon>
        <taxon>Flavobacteriia</taxon>
        <taxon>Flavobacteriales</taxon>
        <taxon>Flavobacteriaceae</taxon>
        <taxon>Flavobacterium</taxon>
    </lineage>
</organism>
<comment type="caution">
    <text evidence="1">The sequence shown here is derived from an EMBL/GenBank/DDBJ whole genome shotgun (WGS) entry which is preliminary data.</text>
</comment>
<proteinExistence type="predicted"/>
<accession>A0ABU9DWP9</accession>
<dbReference type="EMBL" id="JBBPCB010000001">
    <property type="protein sequence ID" value="MEK8178830.1"/>
    <property type="molecule type" value="Genomic_DNA"/>
</dbReference>
<dbReference type="Proteomes" id="UP001491349">
    <property type="component" value="Unassembled WGS sequence"/>
</dbReference>
<evidence type="ECO:0008006" key="3">
    <source>
        <dbReference type="Google" id="ProtNLM"/>
    </source>
</evidence>
<keyword evidence="2" id="KW-1185">Reference proteome</keyword>
<evidence type="ECO:0000313" key="1">
    <source>
        <dbReference type="EMBL" id="MEK8178830.1"/>
    </source>
</evidence>
<protein>
    <recommendedName>
        <fullName evidence="3">DUF2946 domain-containing protein</fullName>
    </recommendedName>
</protein>
<name>A0ABU9DWP9_9FLAO</name>